<name>A0ABX7BS53_9HYPH</name>
<sequence length="601" mass="66367">MPRETAQSYLGRLTAFFGAPSPRAFCKDYYLDLRGIQHGLPEALGALAALTNCDANELIKWTPRNLSKLYLELNGQILHTRSNPRRRVSICPCCALEDIRANPGMPLDQAVYIRAEWVAGAVDCCARHKVKLISRDIHGVGIQLIDTGYETANLIERLGEETQPAVPDGFQLYVLSRIGVDTSPAPSLLEPLSLSMATRLCHALGTDMWRLQNGSRALTSVERRAVGFNVFAGGVEKLEAVVIEHRADLRMIERGAHKLFPSLVNVLFECQSEQGVPAIADALTGILFRCLPYAKGDTVLGRQCGKRWLHDYSSALHHLGLDQHQLMSILTSHPEMVAMPAKRRQEMLLHADPLERFVAQKAPFLTSAATATRLGFDNNHKKRSNLKNLADAGILQPAGDAGLKSHPPIYSEPDVTRATEALLDRFEKVDPATPGMLSMSDLASDFRLPLSKIWPLLQDGAIKRVALVPGLPVFKSIRLHPMDVLKAMSGGNEIVGAAEVCRMLGVHPADLRALMAEELLTPERFQASEGKGRTLFFQKMKVERFANEFVGRFHVKGSLSGSPSVQQLRKMGLIPAINLKSPLTDVRTILYRRDDVRRLVA</sequence>
<evidence type="ECO:0000313" key="3">
    <source>
        <dbReference type="Proteomes" id="UP000595460"/>
    </source>
</evidence>
<evidence type="ECO:0000259" key="1">
    <source>
        <dbReference type="Pfam" id="PF06527"/>
    </source>
</evidence>
<dbReference type="InterPro" id="IPR009492">
    <property type="entry name" value="TniQ"/>
</dbReference>
<gene>
    <name evidence="2" type="ORF">JI749_10220</name>
</gene>
<reference evidence="2 3" key="1">
    <citation type="submission" date="2021-01" db="EMBL/GenBank/DDBJ databases">
        <title>Genome seq and assembly of Devosia sp. G19.</title>
        <authorList>
            <person name="Chhetri G."/>
        </authorList>
    </citation>
    <scope>NUCLEOTIDE SEQUENCE [LARGE SCALE GENOMIC DNA]</scope>
    <source>
        <strain evidence="2 3">G19</strain>
    </source>
</reference>
<organism evidence="2 3">
    <name type="scientific">Devosia oryziradicis</name>
    <dbReference type="NCBI Taxonomy" id="2801335"/>
    <lineage>
        <taxon>Bacteria</taxon>
        <taxon>Pseudomonadati</taxon>
        <taxon>Pseudomonadota</taxon>
        <taxon>Alphaproteobacteria</taxon>
        <taxon>Hyphomicrobiales</taxon>
        <taxon>Devosiaceae</taxon>
        <taxon>Devosia</taxon>
    </lineage>
</organism>
<dbReference type="RefSeq" id="WP_201653056.1">
    <property type="nucleotide sequence ID" value="NZ_CP068047.1"/>
</dbReference>
<evidence type="ECO:0000313" key="2">
    <source>
        <dbReference type="EMBL" id="QQR34762.1"/>
    </source>
</evidence>
<dbReference type="Pfam" id="PF06527">
    <property type="entry name" value="TniQ"/>
    <property type="match status" value="1"/>
</dbReference>
<dbReference type="EMBL" id="CP068047">
    <property type="protein sequence ID" value="QQR34762.1"/>
    <property type="molecule type" value="Genomic_DNA"/>
</dbReference>
<protein>
    <submittedName>
        <fullName evidence="2">TniQ family protein</fullName>
    </submittedName>
</protein>
<accession>A0ABX7BS53</accession>
<proteinExistence type="predicted"/>
<feature type="domain" description="TniQ" evidence="1">
    <location>
        <begin position="2"/>
        <end position="132"/>
    </location>
</feature>
<dbReference type="Proteomes" id="UP000595460">
    <property type="component" value="Chromosome"/>
</dbReference>
<keyword evidence="3" id="KW-1185">Reference proteome</keyword>